<feature type="compositionally biased region" description="Low complexity" evidence="2">
    <location>
        <begin position="731"/>
        <end position="745"/>
    </location>
</feature>
<feature type="compositionally biased region" description="Basic and acidic residues" evidence="2">
    <location>
        <begin position="529"/>
        <end position="538"/>
    </location>
</feature>
<organism evidence="3 4">
    <name type="scientific">Vitrella brassicaformis (strain CCMP3155)</name>
    <dbReference type="NCBI Taxonomy" id="1169540"/>
    <lineage>
        <taxon>Eukaryota</taxon>
        <taxon>Sar</taxon>
        <taxon>Alveolata</taxon>
        <taxon>Colpodellida</taxon>
        <taxon>Vitrellaceae</taxon>
        <taxon>Vitrella</taxon>
    </lineage>
</organism>
<protein>
    <submittedName>
        <fullName evidence="3">Uncharacterized protein</fullName>
    </submittedName>
</protein>
<accession>A0A0G4FY87</accession>
<evidence type="ECO:0000313" key="4">
    <source>
        <dbReference type="Proteomes" id="UP000041254"/>
    </source>
</evidence>
<feature type="coiled-coil region" evidence="1">
    <location>
        <begin position="755"/>
        <end position="789"/>
    </location>
</feature>
<name>A0A0G4FY87_VITBC</name>
<dbReference type="EMBL" id="CDMY01000527">
    <property type="protein sequence ID" value="CEM20407.1"/>
    <property type="molecule type" value="Genomic_DNA"/>
</dbReference>
<dbReference type="VEuPathDB" id="CryptoDB:Vbra_16451"/>
<proteinExistence type="predicted"/>
<feature type="compositionally biased region" description="Low complexity" evidence="2">
    <location>
        <begin position="566"/>
        <end position="584"/>
    </location>
</feature>
<dbReference type="Proteomes" id="UP000041254">
    <property type="component" value="Unassembled WGS sequence"/>
</dbReference>
<keyword evidence="1" id="KW-0175">Coiled coil</keyword>
<dbReference type="AlphaFoldDB" id="A0A0G4FY87"/>
<reference evidence="3 4" key="1">
    <citation type="submission" date="2014-11" db="EMBL/GenBank/DDBJ databases">
        <authorList>
            <person name="Zhu J."/>
            <person name="Qi W."/>
            <person name="Song R."/>
        </authorList>
    </citation>
    <scope>NUCLEOTIDE SEQUENCE [LARGE SCALE GENOMIC DNA]</scope>
</reference>
<evidence type="ECO:0000256" key="1">
    <source>
        <dbReference type="SAM" id="Coils"/>
    </source>
</evidence>
<feature type="compositionally biased region" description="Basic residues" evidence="2">
    <location>
        <begin position="549"/>
        <end position="564"/>
    </location>
</feature>
<gene>
    <name evidence="3" type="ORF">Vbra_16451</name>
</gene>
<sequence>MSELDDATDLPPLDAVLSALLTTTDRGKLEQQLFYVRKYITQSSADKDVRHQLDVGFVEPHLRCVFQTWCESADCTVAYVVMLALCFVRLRRTCQLMLSLAGSFDEMCHMLRDCPRGCREPLKLSSTTGAVMFMLLEEAVKMDEAHRDTLLAGHKGFIGEAQRLLEVLRNFSEDAHIDEEAAVNFLVTVLTPADHRTPVHPSLFLQLVGTVAEMPRPKPAGRLRECISACAAAVFSNDRSDALIHEYDLAVKQHLYPQIDRCIGVLEGAAASHISELEDAAAPHLSRLEATFCLNYIAWLAVNPIPLQLPVGIPDSRVDTILQPDGPIRRLLDAPLALWCLSKAAQCRFLDRGITDLSFLLHVAFCLAKVDQLGALVEAGFVATCVTFLVKHDGIDAAKVIELVIVPFRGKGYSQSLLKQGVPEAVCSLLVRHAEGAIALPEGSVTTCSDILEDLVRYSEGKISRSSPQNSVTSHILQLPSVKRIRSAKQQHGKRGGKTTQTNVLKQVLELFDSIESRENERMDALLVKELEGGDGKDTSTTNSGPGGKKNKSKAKAKNKKKGKLTGPSGDAAATAPSTPDTSGDSPCVESESSSAHVQHAQGAEDPALQKQAGMAADEGTPSPFDQLRATVREAVKEKHRLQSTVAGLEASHQRALCRQKELREAIRRLHYVTPDLSRAVLLSLTTSEEVRKFDAKISREAKRLGELLMLAGKKSTQPTAATQRSRIGLATSTSSSAPASASVSLEDPSTIDDADQLQHMLDSINRDINKLSASLPSLERECAEAAKATAPLEREFQDLQQKAATRLTEDRLFSLSSPDAIEAFKHQVLARQQELQALSKDAHKTEARLEDKERRDGIGGGCVACRDPPVVTFFPCRQQCLCEGCWHDWRSRHERAKATKERLEGEGRPVPEEVRRYAQLRCPACGADAVFADDVREVRLLPPE</sequence>
<dbReference type="InParanoid" id="A0A0G4FY87"/>
<feature type="compositionally biased region" description="Polar residues" evidence="2">
    <location>
        <begin position="715"/>
        <end position="726"/>
    </location>
</feature>
<evidence type="ECO:0000256" key="2">
    <source>
        <dbReference type="SAM" id="MobiDB-lite"/>
    </source>
</evidence>
<evidence type="ECO:0000313" key="3">
    <source>
        <dbReference type="EMBL" id="CEM20407.1"/>
    </source>
</evidence>
<feature type="coiled-coil region" evidence="1">
    <location>
        <begin position="625"/>
        <end position="652"/>
    </location>
</feature>
<feature type="region of interest" description="Disordered" evidence="2">
    <location>
        <begin position="714"/>
        <end position="748"/>
    </location>
</feature>
<keyword evidence="4" id="KW-1185">Reference proteome</keyword>
<feature type="region of interest" description="Disordered" evidence="2">
    <location>
        <begin position="529"/>
        <end position="625"/>
    </location>
</feature>